<comment type="catalytic activity">
    <reaction evidence="6">
        <text>CMP + ATP = CDP + ADP</text>
        <dbReference type="Rhea" id="RHEA:11600"/>
        <dbReference type="ChEBI" id="CHEBI:30616"/>
        <dbReference type="ChEBI" id="CHEBI:58069"/>
        <dbReference type="ChEBI" id="CHEBI:60377"/>
        <dbReference type="ChEBI" id="CHEBI:456216"/>
        <dbReference type="EC" id="2.7.4.14"/>
    </reaction>
</comment>
<feature type="binding site" evidence="6">
    <location>
        <position position="147"/>
    </location>
    <ligand>
        <name>ATP</name>
        <dbReference type="ChEBI" id="CHEBI:30616"/>
    </ligand>
</feature>
<keyword evidence="8" id="KW-1185">Reference proteome</keyword>
<dbReference type="HAMAP" id="MF_03172">
    <property type="entry name" value="Adenylate_kinase_UMP_CMP_kin"/>
    <property type="match status" value="1"/>
</dbReference>
<feature type="region of interest" description="NMPbind" evidence="6">
    <location>
        <begin position="49"/>
        <end position="79"/>
    </location>
</feature>
<comment type="subunit">
    <text evidence="6">Monomer.</text>
</comment>
<feature type="binding site" evidence="6">
    <location>
        <begin position="29"/>
        <end position="34"/>
    </location>
    <ligand>
        <name>ATP</name>
        <dbReference type="ChEBI" id="CHEBI:30616"/>
    </ligand>
</feature>
<comment type="similarity">
    <text evidence="6">Belongs to the adenylate kinase family. UMP-CMP kinase subfamily.</text>
</comment>
<keyword evidence="2 6" id="KW-0547">Nucleotide-binding</keyword>
<keyword evidence="6" id="KW-0539">Nucleus</keyword>
<comment type="cofactor">
    <cofactor evidence="6">
        <name>Mg(2+)</name>
        <dbReference type="ChEBI" id="CHEBI:18420"/>
    </cofactor>
    <text evidence="6">Binds 1 Mg(2+) ion per monomer.</text>
</comment>
<dbReference type="Proteomes" id="UP000019763">
    <property type="component" value="Unassembled WGS sequence"/>
</dbReference>
<gene>
    <name evidence="7" type="ORF">GNI_149360</name>
</gene>
<dbReference type="GO" id="GO:0033862">
    <property type="term" value="F:UMP kinase activity"/>
    <property type="evidence" value="ECO:0007669"/>
    <property type="project" value="RHEA"/>
</dbReference>
<proteinExistence type="inferred from homology"/>
<feature type="binding site" evidence="6">
    <location>
        <position position="164"/>
    </location>
    <ligand>
        <name>a ribonucleoside 5'-phosphate</name>
        <dbReference type="ChEBI" id="CHEBI:58043"/>
    </ligand>
</feature>
<evidence type="ECO:0000256" key="6">
    <source>
        <dbReference type="HAMAP-Rule" id="MF_03172"/>
    </source>
</evidence>
<name>A0A023B0H6_GRENI</name>
<feature type="binding site" evidence="6">
    <location>
        <begin position="106"/>
        <end position="109"/>
    </location>
    <ligand>
        <name>a ribonucleoside 5'-phosphate</name>
        <dbReference type="ChEBI" id="CHEBI:58043"/>
    </ligand>
</feature>
<keyword evidence="6" id="KW-0963">Cytoplasm</keyword>
<dbReference type="EC" id="2.7.4.14" evidence="6"/>
<dbReference type="GO" id="GO:0005737">
    <property type="term" value="C:cytoplasm"/>
    <property type="evidence" value="ECO:0007669"/>
    <property type="project" value="UniProtKB-SubCell"/>
</dbReference>
<comment type="caution">
    <text evidence="7">The sequence shown here is derived from an EMBL/GenBank/DDBJ whole genome shotgun (WGS) entry which is preliminary data.</text>
</comment>
<feature type="binding site" evidence="6">
    <location>
        <position position="113"/>
    </location>
    <ligand>
        <name>CMP</name>
        <dbReference type="ChEBI" id="CHEBI:60377"/>
    </ligand>
</feature>
<evidence type="ECO:0000256" key="3">
    <source>
        <dbReference type="ARBA" id="ARBA00022777"/>
    </source>
</evidence>
<dbReference type="InterPro" id="IPR027417">
    <property type="entry name" value="P-loop_NTPase"/>
</dbReference>
<evidence type="ECO:0000313" key="7">
    <source>
        <dbReference type="EMBL" id="EZG44298.1"/>
    </source>
</evidence>
<dbReference type="GO" id="GO:0006207">
    <property type="term" value="P:'de novo' pyrimidine nucleobase biosynthetic process"/>
    <property type="evidence" value="ECO:0007669"/>
    <property type="project" value="InterPro"/>
</dbReference>
<dbReference type="InterPro" id="IPR006266">
    <property type="entry name" value="UMP_CMP_kinase"/>
</dbReference>
<dbReference type="GO" id="GO:0036430">
    <property type="term" value="F:CMP kinase activity"/>
    <property type="evidence" value="ECO:0007669"/>
    <property type="project" value="RHEA"/>
</dbReference>
<comment type="subcellular location">
    <subcellularLocation>
        <location evidence="6">Cytoplasm</location>
    </subcellularLocation>
    <subcellularLocation>
        <location evidence="6">Nucleus</location>
    </subcellularLocation>
</comment>
<dbReference type="GO" id="GO:0036431">
    <property type="term" value="F:dCMP kinase activity"/>
    <property type="evidence" value="ECO:0007669"/>
    <property type="project" value="RHEA"/>
</dbReference>
<dbReference type="GO" id="GO:0006221">
    <property type="term" value="P:pyrimidine nucleotide biosynthetic process"/>
    <property type="evidence" value="ECO:0007669"/>
    <property type="project" value="UniProtKB-UniRule"/>
</dbReference>
<dbReference type="GO" id="GO:0005524">
    <property type="term" value="F:ATP binding"/>
    <property type="evidence" value="ECO:0007669"/>
    <property type="project" value="UniProtKB-KW"/>
</dbReference>
<dbReference type="Gene3D" id="3.40.50.300">
    <property type="entry name" value="P-loop containing nucleotide triphosphate hydrolases"/>
    <property type="match status" value="1"/>
</dbReference>
<feature type="region of interest" description="LID" evidence="6">
    <location>
        <begin position="146"/>
        <end position="156"/>
    </location>
</feature>
<comment type="domain">
    <text evidence="6">Consists of three domains, a large central CORE domain and two small peripheral domains, NMPbind and LID, which undergo movements during catalysis. The LID domain closes over the site of phosphoryl transfer upon ATP binding. Assembling and dissambling the active center during each catalytic cycle provides an effective means to prevent ATP hydrolysis.</text>
</comment>
<dbReference type="OrthoDB" id="442176at2759"/>
<dbReference type="eggNOG" id="KOG3079">
    <property type="taxonomic scope" value="Eukaryota"/>
</dbReference>
<feature type="binding site" evidence="6">
    <location>
        <position position="192"/>
    </location>
    <ligand>
        <name>ATP</name>
        <dbReference type="ChEBI" id="CHEBI:30616"/>
    </ligand>
</feature>
<dbReference type="VEuPathDB" id="CryptoDB:GNI_149360"/>
<dbReference type="RefSeq" id="XP_011132725.1">
    <property type="nucleotide sequence ID" value="XM_011134423.1"/>
</dbReference>
<reference evidence="7" key="1">
    <citation type="submission" date="2013-12" db="EMBL/GenBank/DDBJ databases">
        <authorList>
            <person name="Omoto C.K."/>
            <person name="Sibley D."/>
            <person name="Venepally P."/>
            <person name="Hadjithomas M."/>
            <person name="Karamycheva S."/>
            <person name="Brunk B."/>
            <person name="Roos D."/>
            <person name="Caler E."/>
            <person name="Lorenzi H."/>
        </authorList>
    </citation>
    <scope>NUCLEOTIDE SEQUENCE</scope>
</reference>
<keyword evidence="3 6" id="KW-0418">Kinase</keyword>
<feature type="binding site" evidence="6">
    <location>
        <position position="153"/>
    </location>
    <ligand>
        <name>a ribonucleoside 5'-phosphate</name>
        <dbReference type="ChEBI" id="CHEBI:58043"/>
    </ligand>
</feature>
<dbReference type="EMBL" id="AFNH02001111">
    <property type="protein sequence ID" value="EZG44298.1"/>
    <property type="molecule type" value="Genomic_DNA"/>
</dbReference>
<dbReference type="GO" id="GO:0005634">
    <property type="term" value="C:nucleus"/>
    <property type="evidence" value="ECO:0007669"/>
    <property type="project" value="UniProtKB-SubCell"/>
</dbReference>
<feature type="binding site" evidence="6">
    <location>
        <position position="55"/>
    </location>
    <ligand>
        <name>a ribonucleoside 5'-phosphate</name>
        <dbReference type="ChEBI" id="CHEBI:58043"/>
    </ligand>
</feature>
<feature type="binding site" evidence="6">
    <location>
        <begin position="77"/>
        <end position="79"/>
    </location>
    <ligand>
        <name>a ribonucleoside 5'-phosphate</name>
        <dbReference type="ChEBI" id="CHEBI:58043"/>
    </ligand>
</feature>
<evidence type="ECO:0000256" key="2">
    <source>
        <dbReference type="ARBA" id="ARBA00022741"/>
    </source>
</evidence>
<dbReference type="SUPFAM" id="SSF52540">
    <property type="entry name" value="P-loop containing nucleoside triphosphate hydrolases"/>
    <property type="match status" value="1"/>
</dbReference>
<keyword evidence="1 6" id="KW-0808">Transferase</keyword>
<comment type="function">
    <text evidence="6">Catalyzes the phosphorylation of pyrimidine nucleoside monophosphates at the expense of ATP. Plays an important role in de novo pyrimidine nucleotide biosynthesis. Has preference for UMP and CMP as phosphate acceptors.</text>
</comment>
<comment type="catalytic activity">
    <reaction evidence="6">
        <text>dCMP + ATP = dCDP + ADP</text>
        <dbReference type="Rhea" id="RHEA:25094"/>
        <dbReference type="ChEBI" id="CHEBI:30616"/>
        <dbReference type="ChEBI" id="CHEBI:57566"/>
        <dbReference type="ChEBI" id="CHEBI:58593"/>
        <dbReference type="ChEBI" id="CHEBI:456216"/>
        <dbReference type="EC" id="2.7.4.14"/>
    </reaction>
</comment>
<keyword evidence="6" id="KW-0665">Pyrimidine biosynthesis</keyword>
<dbReference type="CDD" id="cd01428">
    <property type="entry name" value="ADK"/>
    <property type="match status" value="1"/>
</dbReference>
<dbReference type="NCBIfam" id="TIGR01359">
    <property type="entry name" value="UMP_CMP_kin_fam"/>
    <property type="match status" value="1"/>
</dbReference>
<dbReference type="PRINTS" id="PR00094">
    <property type="entry name" value="ADENYLTKNASE"/>
</dbReference>
<evidence type="ECO:0000313" key="8">
    <source>
        <dbReference type="Proteomes" id="UP000019763"/>
    </source>
</evidence>
<evidence type="ECO:0000256" key="5">
    <source>
        <dbReference type="ARBA" id="ARBA00048116"/>
    </source>
</evidence>
<dbReference type="AlphaFoldDB" id="A0A023B0H6"/>
<dbReference type="OMA" id="EQTMPVI"/>
<dbReference type="Pfam" id="PF00406">
    <property type="entry name" value="ADK"/>
    <property type="match status" value="1"/>
</dbReference>
<keyword evidence="4 6" id="KW-0067">ATP-binding</keyword>
<evidence type="ECO:0000256" key="4">
    <source>
        <dbReference type="ARBA" id="ARBA00022840"/>
    </source>
</evidence>
<accession>A0A023B0H6</accession>
<organism evidence="7 8">
    <name type="scientific">Gregarina niphandrodes</name>
    <name type="common">Septate eugregarine</name>
    <dbReference type="NCBI Taxonomy" id="110365"/>
    <lineage>
        <taxon>Eukaryota</taxon>
        <taxon>Sar</taxon>
        <taxon>Alveolata</taxon>
        <taxon>Apicomplexa</taxon>
        <taxon>Conoidasida</taxon>
        <taxon>Gregarinasina</taxon>
        <taxon>Eugregarinorida</taxon>
        <taxon>Gregarinidae</taxon>
        <taxon>Gregarina</taxon>
    </lineage>
</organism>
<sequence length="215" mass="24264">MVVRQVGGNYFEMAKDTRPVVVFVLGGPGAGKGTQCGLVAKRYGFHHISAGDCLREERAREGSEYGALIEKYIREGMIVPVEITCELLRMKMRVLGWDNGRFLVDGFPRNRNNLDGWYAACAGDVQTAFCLNLECPESVMEERLLKRGETSGRIDDNIVSLRKRFQTFQNETQAILQHFTEEGKCFNVDANRPVDEVWNDVSKFFDNLLATPADD</sequence>
<dbReference type="GeneID" id="22915218"/>
<protein>
    <recommendedName>
        <fullName evidence="6">UMP-CMP kinase</fullName>
        <ecNumber evidence="6">2.7.4.14</ecNumber>
    </recommendedName>
    <alternativeName>
        <fullName evidence="6">Deoxycytidylate kinase</fullName>
        <shortName evidence="6">CK</shortName>
        <shortName evidence="6">dCMP kinase</shortName>
    </alternativeName>
    <alternativeName>
        <fullName evidence="6">Uridine monophosphate/cytidine monophosphate kinase</fullName>
        <shortName evidence="6">UMP/CMP kinase</shortName>
        <shortName evidence="6">UMP/CMPK</shortName>
    </alternativeName>
</protein>
<dbReference type="PANTHER" id="PTHR23359">
    <property type="entry name" value="NUCLEOTIDE KINASE"/>
    <property type="match status" value="1"/>
</dbReference>
<evidence type="ECO:0000256" key="1">
    <source>
        <dbReference type="ARBA" id="ARBA00022679"/>
    </source>
</evidence>
<dbReference type="InterPro" id="IPR000850">
    <property type="entry name" value="Adenylat/UMP-CMP_kin"/>
</dbReference>
<dbReference type="HAMAP" id="MF_00235">
    <property type="entry name" value="Adenylate_kinase_Adk"/>
    <property type="match status" value="1"/>
</dbReference>
<comment type="catalytic activity">
    <reaction evidence="5 6">
        <text>UMP + ATP = UDP + ADP</text>
        <dbReference type="Rhea" id="RHEA:24400"/>
        <dbReference type="ChEBI" id="CHEBI:30616"/>
        <dbReference type="ChEBI" id="CHEBI:57865"/>
        <dbReference type="ChEBI" id="CHEBI:58223"/>
        <dbReference type="ChEBI" id="CHEBI:456216"/>
        <dbReference type="EC" id="2.7.4.14"/>
    </reaction>
</comment>